<dbReference type="GO" id="GO:0008270">
    <property type="term" value="F:zinc ion binding"/>
    <property type="evidence" value="ECO:0007669"/>
    <property type="project" value="UniProtKB-UniRule"/>
</dbReference>
<dbReference type="PANTHER" id="PTHR31669">
    <property type="entry name" value="PROTEIN FAR1-RELATED SEQUENCE 10-RELATED"/>
    <property type="match status" value="1"/>
</dbReference>
<dbReference type="Pfam" id="PF04434">
    <property type="entry name" value="SWIM"/>
    <property type="match status" value="1"/>
</dbReference>
<dbReference type="InterPro" id="IPR006564">
    <property type="entry name" value="Znf_PMZ"/>
</dbReference>
<protein>
    <recommendedName>
        <fullName evidence="6">Protein FAR1-RELATED SEQUENCE</fullName>
    </recommendedName>
</protein>
<feature type="domain" description="SWIM-type" evidence="7">
    <location>
        <begin position="117"/>
        <end position="153"/>
    </location>
</feature>
<keyword evidence="3 5" id="KW-0863">Zinc-finger</keyword>
<keyword evidence="6" id="KW-0539">Nucleus</keyword>
<accession>A0A0A9D608</accession>
<dbReference type="PANTHER" id="PTHR31669:SF283">
    <property type="entry name" value="PROTEIN FAR1-RELATED SEQUENCE"/>
    <property type="match status" value="1"/>
</dbReference>
<proteinExistence type="inferred from homology"/>
<dbReference type="AlphaFoldDB" id="A0A0A9D608"/>
<dbReference type="InterPro" id="IPR031052">
    <property type="entry name" value="FHY3/FAR1"/>
</dbReference>
<dbReference type="InterPro" id="IPR007527">
    <property type="entry name" value="Znf_SWIM"/>
</dbReference>
<evidence type="ECO:0000259" key="7">
    <source>
        <dbReference type="PROSITE" id="PS50966"/>
    </source>
</evidence>
<sequence>MTNTQRSESTNAVLKGFVPRNSPLNLFLQQYTKLVQEQESMDHEKEKNNKQRVVKLKFGWPIEPHAVDIYTFAGYDLFVEELQKTTGYLVVATLDSSVYKIVHVNSDRREKWSKVEFVVSIDQESSHYNCECGLYNHFGILCSHALLLMVQKGVKEIPPVHIMDRWTRPACVREAPHLLPPASPSAIAVSNVFRHNQLTRTCRQIEKLVESDEEDYDYAMKHLGRIVKFLQAKKDAVRTNCQVGFDLIASDSEAGNLSDSARQAYEIVDSRTGIVRPFVRRSIVLPVSVFRLVADTYFVHRMIS</sequence>
<evidence type="ECO:0000256" key="6">
    <source>
        <dbReference type="RuleBase" id="RU367018"/>
    </source>
</evidence>
<dbReference type="PROSITE" id="PS50966">
    <property type="entry name" value="ZF_SWIM"/>
    <property type="match status" value="1"/>
</dbReference>
<comment type="subcellular location">
    <subcellularLocation>
        <location evidence="6">Nucleus</location>
    </subcellularLocation>
</comment>
<dbReference type="EMBL" id="GBRH01216815">
    <property type="protein sequence ID" value="JAD81080.1"/>
    <property type="molecule type" value="Transcribed_RNA"/>
</dbReference>
<comment type="function">
    <text evidence="6">Putative transcription activator involved in regulating light control of development.</text>
</comment>
<evidence type="ECO:0000256" key="3">
    <source>
        <dbReference type="ARBA" id="ARBA00022771"/>
    </source>
</evidence>
<name>A0A0A9D608_ARUDO</name>
<comment type="similarity">
    <text evidence="1 6">Belongs to the FHY3/FAR1 family.</text>
</comment>
<evidence type="ECO:0000313" key="8">
    <source>
        <dbReference type="EMBL" id="JAD81080.1"/>
    </source>
</evidence>
<dbReference type="GO" id="GO:0005634">
    <property type="term" value="C:nucleus"/>
    <property type="evidence" value="ECO:0007669"/>
    <property type="project" value="UniProtKB-SubCell"/>
</dbReference>
<dbReference type="SMART" id="SM00575">
    <property type="entry name" value="ZnF_PMZ"/>
    <property type="match status" value="1"/>
</dbReference>
<keyword evidence="4 6" id="KW-0862">Zinc</keyword>
<reference evidence="8" key="1">
    <citation type="submission" date="2014-09" db="EMBL/GenBank/DDBJ databases">
        <authorList>
            <person name="Magalhaes I.L.F."/>
            <person name="Oliveira U."/>
            <person name="Santos F.R."/>
            <person name="Vidigal T.H.D.A."/>
            <person name="Brescovit A.D."/>
            <person name="Santos A.J."/>
        </authorList>
    </citation>
    <scope>NUCLEOTIDE SEQUENCE</scope>
    <source>
        <tissue evidence="8">Shoot tissue taken approximately 20 cm above the soil surface</tissue>
    </source>
</reference>
<keyword evidence="2 6" id="KW-0479">Metal-binding</keyword>
<dbReference type="GO" id="GO:0006355">
    <property type="term" value="P:regulation of DNA-templated transcription"/>
    <property type="evidence" value="ECO:0007669"/>
    <property type="project" value="UniProtKB-UniRule"/>
</dbReference>
<reference evidence="8" key="2">
    <citation type="journal article" date="2015" name="Data Brief">
        <title>Shoot transcriptome of the giant reed, Arundo donax.</title>
        <authorList>
            <person name="Barrero R.A."/>
            <person name="Guerrero F.D."/>
            <person name="Moolhuijzen P."/>
            <person name="Goolsby J.A."/>
            <person name="Tidwell J."/>
            <person name="Bellgard S.E."/>
            <person name="Bellgard M.I."/>
        </authorList>
    </citation>
    <scope>NUCLEOTIDE SEQUENCE</scope>
    <source>
        <tissue evidence="8">Shoot tissue taken approximately 20 cm above the soil surface</tissue>
    </source>
</reference>
<evidence type="ECO:0000256" key="5">
    <source>
        <dbReference type="PROSITE-ProRule" id="PRU00325"/>
    </source>
</evidence>
<organism evidence="8">
    <name type="scientific">Arundo donax</name>
    <name type="common">Giant reed</name>
    <name type="synonym">Donax arundinaceus</name>
    <dbReference type="NCBI Taxonomy" id="35708"/>
    <lineage>
        <taxon>Eukaryota</taxon>
        <taxon>Viridiplantae</taxon>
        <taxon>Streptophyta</taxon>
        <taxon>Embryophyta</taxon>
        <taxon>Tracheophyta</taxon>
        <taxon>Spermatophyta</taxon>
        <taxon>Magnoliopsida</taxon>
        <taxon>Liliopsida</taxon>
        <taxon>Poales</taxon>
        <taxon>Poaceae</taxon>
        <taxon>PACMAD clade</taxon>
        <taxon>Arundinoideae</taxon>
        <taxon>Arundineae</taxon>
        <taxon>Arundo</taxon>
    </lineage>
</organism>
<evidence type="ECO:0000256" key="1">
    <source>
        <dbReference type="ARBA" id="ARBA00005889"/>
    </source>
</evidence>
<evidence type="ECO:0000256" key="4">
    <source>
        <dbReference type="ARBA" id="ARBA00022833"/>
    </source>
</evidence>
<evidence type="ECO:0000256" key="2">
    <source>
        <dbReference type="ARBA" id="ARBA00022723"/>
    </source>
</evidence>